<reference evidence="3" key="2">
    <citation type="submission" date="2025-09" db="UniProtKB">
        <authorList>
            <consortium name="Ensembl"/>
        </authorList>
    </citation>
    <scope>IDENTIFICATION</scope>
</reference>
<dbReference type="InterPro" id="IPR014768">
    <property type="entry name" value="GBD/FH3_dom"/>
</dbReference>
<dbReference type="GO" id="GO:0005884">
    <property type="term" value="C:actin filament"/>
    <property type="evidence" value="ECO:0007669"/>
    <property type="project" value="TreeGrafter"/>
</dbReference>
<feature type="region of interest" description="Disordered" evidence="1">
    <location>
        <begin position="1"/>
        <end position="76"/>
    </location>
</feature>
<feature type="compositionally biased region" description="Basic and acidic residues" evidence="1">
    <location>
        <begin position="40"/>
        <end position="62"/>
    </location>
</feature>
<keyword evidence="4" id="KW-1185">Reference proteome</keyword>
<dbReference type="PANTHER" id="PTHR45691:SF4">
    <property type="entry name" value="PROTEIN DIAPHANOUS HOMOLOG 1"/>
    <property type="match status" value="1"/>
</dbReference>
<dbReference type="AlphaFoldDB" id="A0A3Q2PHJ0"/>
<dbReference type="GeneTree" id="ENSGT00940000159910"/>
<dbReference type="Pfam" id="PF06371">
    <property type="entry name" value="Drf_GBD"/>
    <property type="match status" value="1"/>
</dbReference>
<dbReference type="Ensembl" id="ENSFHET00000032037.1">
    <property type="protein sequence ID" value="ENSFHEP00000012528.1"/>
    <property type="gene ID" value="ENSFHEG00000013985.1"/>
</dbReference>
<dbReference type="Gene3D" id="1.25.10.10">
    <property type="entry name" value="Leucine-rich Repeat Variant"/>
    <property type="match status" value="1"/>
</dbReference>
<evidence type="ECO:0000313" key="4">
    <source>
        <dbReference type="Proteomes" id="UP000265000"/>
    </source>
</evidence>
<dbReference type="PANTHER" id="PTHR45691">
    <property type="entry name" value="PROTEIN DIAPHANOUS"/>
    <property type="match status" value="1"/>
</dbReference>
<dbReference type="GO" id="GO:0031267">
    <property type="term" value="F:small GTPase binding"/>
    <property type="evidence" value="ECO:0007669"/>
    <property type="project" value="InterPro"/>
</dbReference>
<dbReference type="PROSITE" id="PS51232">
    <property type="entry name" value="GBD_FH3"/>
    <property type="match status" value="1"/>
</dbReference>
<dbReference type="InterPro" id="IPR051412">
    <property type="entry name" value="Formin_Homology_Diaphanous_sf"/>
</dbReference>
<protein>
    <recommendedName>
        <fullName evidence="2">GBD/FH3 domain-containing protein</fullName>
    </recommendedName>
</protein>
<dbReference type="SMART" id="SM01140">
    <property type="entry name" value="Drf_GBD"/>
    <property type="match status" value="1"/>
</dbReference>
<reference evidence="3" key="1">
    <citation type="submission" date="2025-08" db="UniProtKB">
        <authorList>
            <consortium name="Ensembl"/>
        </authorList>
    </citation>
    <scope>IDENTIFICATION</scope>
</reference>
<organism evidence="3 4">
    <name type="scientific">Fundulus heteroclitus</name>
    <name type="common">Killifish</name>
    <name type="synonym">Mummichog</name>
    <dbReference type="NCBI Taxonomy" id="8078"/>
    <lineage>
        <taxon>Eukaryota</taxon>
        <taxon>Metazoa</taxon>
        <taxon>Chordata</taxon>
        <taxon>Craniata</taxon>
        <taxon>Vertebrata</taxon>
        <taxon>Euteleostomi</taxon>
        <taxon>Actinopterygii</taxon>
        <taxon>Neopterygii</taxon>
        <taxon>Teleostei</taxon>
        <taxon>Neoteleostei</taxon>
        <taxon>Acanthomorphata</taxon>
        <taxon>Ovalentaria</taxon>
        <taxon>Atherinomorphae</taxon>
        <taxon>Cyprinodontiformes</taxon>
        <taxon>Fundulidae</taxon>
        <taxon>Fundulus</taxon>
    </lineage>
</organism>
<name>A0A3Q2PHJ0_FUNHE</name>
<dbReference type="InterPro" id="IPR011989">
    <property type="entry name" value="ARM-like"/>
</dbReference>
<proteinExistence type="predicted"/>
<dbReference type="InterPro" id="IPR010473">
    <property type="entry name" value="GTPase-bd"/>
</dbReference>
<dbReference type="GO" id="GO:0030041">
    <property type="term" value="P:actin filament polymerization"/>
    <property type="evidence" value="ECO:0007669"/>
    <property type="project" value="TreeGrafter"/>
</dbReference>
<dbReference type="STRING" id="8078.ENSFHEP00000012528"/>
<sequence length="207" mass="23735">MDPNTGGSASSAGPKKEKERKSKKKDEDGDGKKKFKLKRLFPDELERLTSMRTKKDKDKEKPAQVPSHRHSSAASYELSSQNAMLFEQSDDDILALFEKMLVDMNLNEEKQRPLRQKDISIKREMVSQYLHTSKAGQDQKERSKSAMMYIQELRGDYRDAQLLSCLESLRVSLNNNPVSWVQNFGDEGLALLLSLLDRLQNEKDENP</sequence>
<feature type="domain" description="GBD/FH3" evidence="2">
    <location>
        <begin position="85"/>
        <end position="207"/>
    </location>
</feature>
<feature type="compositionally biased region" description="Polar residues" evidence="1">
    <location>
        <begin position="1"/>
        <end position="11"/>
    </location>
</feature>
<dbReference type="InterPro" id="IPR044933">
    <property type="entry name" value="DIA_GBD_sf"/>
</dbReference>
<dbReference type="InterPro" id="IPR016024">
    <property type="entry name" value="ARM-type_fold"/>
</dbReference>
<evidence type="ECO:0000256" key="1">
    <source>
        <dbReference type="SAM" id="MobiDB-lite"/>
    </source>
</evidence>
<accession>A0A3Q2PHJ0</accession>
<feature type="compositionally biased region" description="Basic and acidic residues" evidence="1">
    <location>
        <begin position="14"/>
        <end position="32"/>
    </location>
</feature>
<dbReference type="GO" id="GO:0003779">
    <property type="term" value="F:actin binding"/>
    <property type="evidence" value="ECO:0007669"/>
    <property type="project" value="InterPro"/>
</dbReference>
<evidence type="ECO:0000313" key="3">
    <source>
        <dbReference type="Ensembl" id="ENSFHEP00000012528.1"/>
    </source>
</evidence>
<evidence type="ECO:0000259" key="2">
    <source>
        <dbReference type="PROSITE" id="PS51232"/>
    </source>
</evidence>
<dbReference type="Proteomes" id="UP000265000">
    <property type="component" value="Unplaced"/>
</dbReference>
<dbReference type="Gene3D" id="1.10.20.40">
    <property type="entry name" value="Formin, diaphanous GTPase-binding domain"/>
    <property type="match status" value="1"/>
</dbReference>
<dbReference type="SUPFAM" id="SSF48371">
    <property type="entry name" value="ARM repeat"/>
    <property type="match status" value="1"/>
</dbReference>